<keyword evidence="2" id="KW-1133">Transmembrane helix</keyword>
<gene>
    <name evidence="3" type="ORF">RHRU231_420118</name>
</gene>
<evidence type="ECO:0000256" key="1">
    <source>
        <dbReference type="SAM" id="MobiDB-lite"/>
    </source>
</evidence>
<evidence type="ECO:0000313" key="3">
    <source>
        <dbReference type="EMBL" id="CDZ88569.1"/>
    </source>
</evidence>
<reference evidence="3 4" key="1">
    <citation type="journal article" date="2014" name="Genome Announc.">
        <title>Draft Genome Sequence of Propane- and Butane-Oxidizing Actinobacterium Rhodococcus ruber IEGM 231.</title>
        <authorList>
            <person name="Ivshina I.B."/>
            <person name="Kuyukina M.S."/>
            <person name="Krivoruchko A.V."/>
            <person name="Barbe V."/>
            <person name="Fischer C."/>
        </authorList>
    </citation>
    <scope>NUCLEOTIDE SEQUENCE [LARGE SCALE GENOMIC DNA]</scope>
</reference>
<protein>
    <submittedName>
        <fullName evidence="3">Uncharacterized protein</fullName>
    </submittedName>
</protein>
<keyword evidence="2" id="KW-0812">Transmembrane</keyword>
<keyword evidence="2" id="KW-0472">Membrane</keyword>
<accession>A0A098BIN7</accession>
<evidence type="ECO:0000313" key="4">
    <source>
        <dbReference type="Proteomes" id="UP000042997"/>
    </source>
</evidence>
<dbReference type="AlphaFoldDB" id="A0A098BIN7"/>
<feature type="region of interest" description="Disordered" evidence="1">
    <location>
        <begin position="521"/>
        <end position="544"/>
    </location>
</feature>
<organism evidence="3 4">
    <name type="scientific">Rhodococcus ruber</name>
    <dbReference type="NCBI Taxonomy" id="1830"/>
    <lineage>
        <taxon>Bacteria</taxon>
        <taxon>Bacillati</taxon>
        <taxon>Actinomycetota</taxon>
        <taxon>Actinomycetes</taxon>
        <taxon>Mycobacteriales</taxon>
        <taxon>Nocardiaceae</taxon>
        <taxon>Rhodococcus</taxon>
    </lineage>
</organism>
<feature type="transmembrane region" description="Helical" evidence="2">
    <location>
        <begin position="12"/>
        <end position="32"/>
    </location>
</feature>
<dbReference type="AntiFam" id="ANF00012">
    <property type="entry name" value="tRNA translation"/>
</dbReference>
<sequence length="582" mass="61640">MQSRGAATDLGRLLGFALAGRSLGVLGLVVALRAEQLGGVDRGATGVGDGRAVDDAAEGLAATDVSVDGAQLVRLADLLDELLRRNPVALRLEEDALGELFLLDGGAFGLGNRVEQQLHLHGALGGLTGVLVELLAARALLFEELVELGLVVIERVDGVVQGAVDLGLDDGLGQRHLDRLEQHVENLVADLTGLLDLLDPGDPLAQVRLELVEGVELARELGELVVLGGQLALLDTVHRDGDDGLVAGMVTGDQRGGELLRLARGHADERLVEAVDELTRPHLVGQTGGGGLGDRLAADGRGQIDGHEVTVLHRTLDTGEGAETLTQRQQLLLDRLVGDLHGIDGDLDGGEVGQGDLGPDIHLGGEDELDVVLELGDVDLGLAEDLDLVGGHCLAVAGRDGVVDDLLEHGAPPDAGLEQLARSLTRPEAGQSDLAGECLERAVEIRLELLEGHLNVDTDSRRAELLDGALHGHAPSVVLVCRSVRARVSFDQAVTGCAVFHPVLPGRDDRIRTCDPPLPKRMRYQAAPHPVNTGTRNLPGTRGRILRPPDYEIQSEVRYSLFLHAADPETRVDRMHGDVAQW</sequence>
<dbReference type="EMBL" id="CCSD01000053">
    <property type="protein sequence ID" value="CDZ88569.1"/>
    <property type="molecule type" value="Genomic_DNA"/>
</dbReference>
<name>A0A098BIN7_9NOCA</name>
<evidence type="ECO:0000256" key="2">
    <source>
        <dbReference type="SAM" id="Phobius"/>
    </source>
</evidence>
<proteinExistence type="predicted"/>
<dbReference type="Proteomes" id="UP000042997">
    <property type="component" value="Unassembled WGS sequence"/>
</dbReference>